<evidence type="ECO:0000313" key="3">
    <source>
        <dbReference type="EMBL" id="KIM44192.1"/>
    </source>
</evidence>
<sequence length="329" mass="37551">MSENPPLKRQRTDDAQCASETQPLQRSRFWFDDGNVILQAENTQFRVHRSVLSLYSNIFKAMFSVPHPTGTTTMPNVDGCPVIALPDNASDLEHVLSIFYGNIRSYDMRKRMPMDLLTAILRFGKKYEIDHLCKEGLERLPFDFANTLQKWDMSFDEDPQTDYSLQVHNVLQLGCELSILSCLPTAYLMFVAHSNLDTIMKRSTDYGGAMDRQIISRSVLGRDKLIQAYLEVLKGWAQERLLTPSQQCSSTSFCSHKKLLASQSLFSTGDGKISLLEPWRVVETSNFLLCEPCLESLRVPYQKARQGLWADLPSFFGLPPWEELKDFDA</sequence>
<feature type="region of interest" description="Disordered" evidence="1">
    <location>
        <begin position="1"/>
        <end position="20"/>
    </location>
</feature>
<gene>
    <name evidence="3" type="ORF">M413DRAFT_376539</name>
</gene>
<dbReference type="SMART" id="SM00225">
    <property type="entry name" value="BTB"/>
    <property type="match status" value="1"/>
</dbReference>
<dbReference type="CDD" id="cd18186">
    <property type="entry name" value="BTB_POZ_ZBTB_KLHL-like"/>
    <property type="match status" value="1"/>
</dbReference>
<dbReference type="Proteomes" id="UP000053424">
    <property type="component" value="Unassembled WGS sequence"/>
</dbReference>
<dbReference type="AlphaFoldDB" id="A0A0C2YT77"/>
<dbReference type="InterPro" id="IPR011333">
    <property type="entry name" value="SKP1/BTB/POZ_sf"/>
</dbReference>
<dbReference type="Pfam" id="PF00651">
    <property type="entry name" value="BTB"/>
    <property type="match status" value="1"/>
</dbReference>
<dbReference type="EMBL" id="KN831774">
    <property type="protein sequence ID" value="KIM44192.1"/>
    <property type="molecule type" value="Genomic_DNA"/>
</dbReference>
<feature type="domain" description="BTB" evidence="2">
    <location>
        <begin position="34"/>
        <end position="100"/>
    </location>
</feature>
<dbReference type="SUPFAM" id="SSF54695">
    <property type="entry name" value="POZ domain"/>
    <property type="match status" value="1"/>
</dbReference>
<dbReference type="STRING" id="686832.A0A0C2YT77"/>
<evidence type="ECO:0000256" key="1">
    <source>
        <dbReference type="SAM" id="MobiDB-lite"/>
    </source>
</evidence>
<dbReference type="InterPro" id="IPR000210">
    <property type="entry name" value="BTB/POZ_dom"/>
</dbReference>
<name>A0A0C2YT77_HEBCY</name>
<proteinExistence type="predicted"/>
<dbReference type="Gene3D" id="3.30.710.10">
    <property type="entry name" value="Potassium Channel Kv1.1, Chain A"/>
    <property type="match status" value="1"/>
</dbReference>
<reference evidence="4" key="2">
    <citation type="submission" date="2015-01" db="EMBL/GenBank/DDBJ databases">
        <title>Evolutionary Origins and Diversification of the Mycorrhizal Mutualists.</title>
        <authorList>
            <consortium name="DOE Joint Genome Institute"/>
            <consortium name="Mycorrhizal Genomics Consortium"/>
            <person name="Kohler A."/>
            <person name="Kuo A."/>
            <person name="Nagy L.G."/>
            <person name="Floudas D."/>
            <person name="Copeland A."/>
            <person name="Barry K.W."/>
            <person name="Cichocki N."/>
            <person name="Veneault-Fourrey C."/>
            <person name="LaButti K."/>
            <person name="Lindquist E.A."/>
            <person name="Lipzen A."/>
            <person name="Lundell T."/>
            <person name="Morin E."/>
            <person name="Murat C."/>
            <person name="Riley R."/>
            <person name="Ohm R."/>
            <person name="Sun H."/>
            <person name="Tunlid A."/>
            <person name="Henrissat B."/>
            <person name="Grigoriev I.V."/>
            <person name="Hibbett D.S."/>
            <person name="Martin F."/>
        </authorList>
    </citation>
    <scope>NUCLEOTIDE SEQUENCE [LARGE SCALE GENOMIC DNA]</scope>
    <source>
        <strain evidence="4">h7</strain>
    </source>
</reference>
<evidence type="ECO:0000259" key="2">
    <source>
        <dbReference type="PROSITE" id="PS50097"/>
    </source>
</evidence>
<dbReference type="PROSITE" id="PS50097">
    <property type="entry name" value="BTB"/>
    <property type="match status" value="1"/>
</dbReference>
<dbReference type="HOGENOM" id="CLU_033082_3_2_1"/>
<dbReference type="OrthoDB" id="2799068at2759"/>
<protein>
    <recommendedName>
        <fullName evidence="2">BTB domain-containing protein</fullName>
    </recommendedName>
</protein>
<reference evidence="3 4" key="1">
    <citation type="submission" date="2014-04" db="EMBL/GenBank/DDBJ databases">
        <authorList>
            <consortium name="DOE Joint Genome Institute"/>
            <person name="Kuo A."/>
            <person name="Gay G."/>
            <person name="Dore J."/>
            <person name="Kohler A."/>
            <person name="Nagy L.G."/>
            <person name="Floudas D."/>
            <person name="Copeland A."/>
            <person name="Barry K.W."/>
            <person name="Cichocki N."/>
            <person name="Veneault-Fourrey C."/>
            <person name="LaButti K."/>
            <person name="Lindquist E.A."/>
            <person name="Lipzen A."/>
            <person name="Lundell T."/>
            <person name="Morin E."/>
            <person name="Murat C."/>
            <person name="Sun H."/>
            <person name="Tunlid A."/>
            <person name="Henrissat B."/>
            <person name="Grigoriev I.V."/>
            <person name="Hibbett D.S."/>
            <person name="Martin F."/>
            <person name="Nordberg H.P."/>
            <person name="Cantor M.N."/>
            <person name="Hua S.X."/>
        </authorList>
    </citation>
    <scope>NUCLEOTIDE SEQUENCE [LARGE SCALE GENOMIC DNA]</scope>
    <source>
        <strain evidence="4">h7</strain>
    </source>
</reference>
<keyword evidence="4" id="KW-1185">Reference proteome</keyword>
<organism evidence="3 4">
    <name type="scientific">Hebeloma cylindrosporum</name>
    <dbReference type="NCBI Taxonomy" id="76867"/>
    <lineage>
        <taxon>Eukaryota</taxon>
        <taxon>Fungi</taxon>
        <taxon>Dikarya</taxon>
        <taxon>Basidiomycota</taxon>
        <taxon>Agaricomycotina</taxon>
        <taxon>Agaricomycetes</taxon>
        <taxon>Agaricomycetidae</taxon>
        <taxon>Agaricales</taxon>
        <taxon>Agaricineae</taxon>
        <taxon>Hymenogastraceae</taxon>
        <taxon>Hebeloma</taxon>
    </lineage>
</organism>
<evidence type="ECO:0000313" key="4">
    <source>
        <dbReference type="Proteomes" id="UP000053424"/>
    </source>
</evidence>
<accession>A0A0C2YT77</accession>